<organism evidence="1">
    <name type="scientific">viral metagenome</name>
    <dbReference type="NCBI Taxonomy" id="1070528"/>
    <lineage>
        <taxon>unclassified sequences</taxon>
        <taxon>metagenomes</taxon>
        <taxon>organismal metagenomes</taxon>
    </lineage>
</organism>
<sequence length="138" mass="16372">MHEHDTEPAVASDHIHAKSHKFFKSAVHPDVLYDFLKKISYKVPNSEYYLIDMNAYKKAVYASEPQTATPAEQFCNSLMQHYIKEKQTFLTRKMSYNNLNTILRQVCRHCRIEYKSERKYDKSKTQIVYYIASEHKIS</sequence>
<reference evidence="1" key="1">
    <citation type="journal article" date="2020" name="Nature">
        <title>Giant virus diversity and host interactions through global metagenomics.</title>
        <authorList>
            <person name="Schulz F."/>
            <person name="Roux S."/>
            <person name="Paez-Espino D."/>
            <person name="Jungbluth S."/>
            <person name="Walsh D.A."/>
            <person name="Denef V.J."/>
            <person name="McMahon K.D."/>
            <person name="Konstantinidis K.T."/>
            <person name="Eloe-Fadrosh E.A."/>
            <person name="Kyrpides N.C."/>
            <person name="Woyke T."/>
        </authorList>
    </citation>
    <scope>NUCLEOTIDE SEQUENCE</scope>
    <source>
        <strain evidence="1">GVMAG-S-1035124-57</strain>
    </source>
</reference>
<accession>A0A6C0LZA6</accession>
<evidence type="ECO:0000313" key="1">
    <source>
        <dbReference type="EMBL" id="QHU36099.1"/>
    </source>
</evidence>
<dbReference type="EMBL" id="MN740632">
    <property type="protein sequence ID" value="QHU36099.1"/>
    <property type="molecule type" value="Genomic_DNA"/>
</dbReference>
<dbReference type="AlphaFoldDB" id="A0A6C0LZA6"/>
<proteinExistence type="predicted"/>
<name>A0A6C0LZA6_9ZZZZ</name>
<protein>
    <submittedName>
        <fullName evidence="1">Uncharacterized protein</fullName>
    </submittedName>
</protein>